<gene>
    <name evidence="2" type="ORF">M2280_004022</name>
</gene>
<feature type="transmembrane region" description="Helical" evidence="1">
    <location>
        <begin position="35"/>
        <end position="56"/>
    </location>
</feature>
<dbReference type="InterPro" id="IPR021235">
    <property type="entry name" value="DUF2637"/>
</dbReference>
<proteinExistence type="predicted"/>
<sequence>MVVRSRSVDEYIADGIAVVAFVFSYGQLAELAGRAGYGGLMSHLWPIAVDGLAVIATRSVSRLLNNRYAWLLLASATAVSVVAAASAHLLPPGPLPPVAAAAVAVVPPLCLLAAPHLAVQISRESRSHVAPVADGAEAVSDVVVAPVAVWAVSDATQDATSGDEDVAAVVAEVVAADVDVVVSQRVEVCDHLVDDVAVAVNPPSVDLVAADAVACSVVDVRSVAVRCDVADGRDMEGDATGDVAVAVASVPGDVEASGRSSPKLSQAERRAEVMRLVATGMEFRPIARRLGCSDMTVRRDVEAMTKTQRLGGSR</sequence>
<keyword evidence="2" id="KW-0238">DNA-binding</keyword>
<evidence type="ECO:0000256" key="1">
    <source>
        <dbReference type="SAM" id="Phobius"/>
    </source>
</evidence>
<comment type="caution">
    <text evidence="2">The sequence shown here is derived from an EMBL/GenBank/DDBJ whole genome shotgun (WGS) entry which is preliminary data.</text>
</comment>
<feature type="transmembrane region" description="Helical" evidence="1">
    <location>
        <begin position="68"/>
        <end position="87"/>
    </location>
</feature>
<evidence type="ECO:0000313" key="3">
    <source>
        <dbReference type="Proteomes" id="UP001160334"/>
    </source>
</evidence>
<feature type="transmembrane region" description="Helical" evidence="1">
    <location>
        <begin position="99"/>
        <end position="119"/>
    </location>
</feature>
<keyword evidence="1" id="KW-0812">Transmembrane</keyword>
<keyword evidence="3" id="KW-1185">Reference proteome</keyword>
<dbReference type="RefSeq" id="WP_280762082.1">
    <property type="nucleotide sequence ID" value="NZ_JARXVC010000011.1"/>
</dbReference>
<evidence type="ECO:0000313" key="2">
    <source>
        <dbReference type="EMBL" id="MDH6282785.1"/>
    </source>
</evidence>
<feature type="transmembrane region" description="Helical" evidence="1">
    <location>
        <begin position="12"/>
        <end position="29"/>
    </location>
</feature>
<dbReference type="Pfam" id="PF13384">
    <property type="entry name" value="HTH_23"/>
    <property type="match status" value="1"/>
</dbReference>
<keyword evidence="1" id="KW-1133">Transmembrane helix</keyword>
<accession>A0ABT6MFX2</accession>
<protein>
    <submittedName>
        <fullName evidence="2">DNA-binding CsgD family transcriptional regulator</fullName>
    </submittedName>
</protein>
<dbReference type="GO" id="GO:0003677">
    <property type="term" value="F:DNA binding"/>
    <property type="evidence" value="ECO:0007669"/>
    <property type="project" value="UniProtKB-KW"/>
</dbReference>
<dbReference type="Proteomes" id="UP001160334">
    <property type="component" value="Unassembled WGS sequence"/>
</dbReference>
<dbReference type="InterPro" id="IPR036388">
    <property type="entry name" value="WH-like_DNA-bd_sf"/>
</dbReference>
<reference evidence="2 3" key="1">
    <citation type="submission" date="2023-04" db="EMBL/GenBank/DDBJ databases">
        <title>Forest soil microbial communities from Buena Vista Peninsula, Colon Province, Panama.</title>
        <authorList>
            <person name="Bouskill N."/>
        </authorList>
    </citation>
    <scope>NUCLEOTIDE SEQUENCE [LARGE SCALE GENOMIC DNA]</scope>
    <source>
        <strain evidence="2 3">CFH S0262</strain>
    </source>
</reference>
<dbReference type="Gene3D" id="1.10.10.10">
    <property type="entry name" value="Winged helix-like DNA-binding domain superfamily/Winged helix DNA-binding domain"/>
    <property type="match status" value="1"/>
</dbReference>
<keyword evidence="1" id="KW-0472">Membrane</keyword>
<name>A0ABT6MFX2_9NOCA</name>
<dbReference type="Pfam" id="PF10935">
    <property type="entry name" value="DUF2637"/>
    <property type="match status" value="1"/>
</dbReference>
<organism evidence="2 3">
    <name type="scientific">Prescottella agglutinans</name>
    <dbReference type="NCBI Taxonomy" id="1644129"/>
    <lineage>
        <taxon>Bacteria</taxon>
        <taxon>Bacillati</taxon>
        <taxon>Actinomycetota</taxon>
        <taxon>Actinomycetes</taxon>
        <taxon>Mycobacteriales</taxon>
        <taxon>Nocardiaceae</taxon>
        <taxon>Prescottella</taxon>
    </lineage>
</organism>
<dbReference type="EMBL" id="JARXVC010000011">
    <property type="protein sequence ID" value="MDH6282785.1"/>
    <property type="molecule type" value="Genomic_DNA"/>
</dbReference>